<dbReference type="Pfam" id="PF00583">
    <property type="entry name" value="Acetyltransf_1"/>
    <property type="match status" value="1"/>
</dbReference>
<evidence type="ECO:0000259" key="3">
    <source>
        <dbReference type="PROSITE" id="PS51186"/>
    </source>
</evidence>
<reference evidence="5" key="1">
    <citation type="submission" date="2016-08" db="EMBL/GenBank/DDBJ databases">
        <authorList>
            <person name="Varghese N."/>
            <person name="Submissions Spin"/>
        </authorList>
    </citation>
    <scope>NUCLEOTIDE SEQUENCE [LARGE SCALE GENOMIC DNA]</scope>
    <source>
        <strain evidence="5">SGD-1123</strain>
    </source>
</reference>
<dbReference type="PANTHER" id="PTHR43420:SF12">
    <property type="entry name" value="N-ACETYLTRANSFERASE DOMAIN-CONTAINING PROTEIN"/>
    <property type="match status" value="1"/>
</dbReference>
<evidence type="ECO:0000313" key="4">
    <source>
        <dbReference type="EMBL" id="SCB78678.1"/>
    </source>
</evidence>
<sequence length="360" mass="41345">MIGWGRILTCHMKAIPAYVIHTGTGFLFLPEKGKKEWPLEYKTIKQIREEVTMKEFRGHSYTIRNYQDKDADQIAGVDFMAMLAYRYNDDYISENTFCAVNAEGGILGFAHVVPDSTWFVIEDGSMPADFVHKLNVDITLNEYLNPPEKLQEELWGCILNRAIEYRDRYPEKRVRVSHTISTVDLEEMDFYLSKGFDTKRTHLVMKRDLMEEIPHHPLPEGMVIKNWKMDSQQEEEQYLEAEAKGDLNGAPWSLNHLKWTKGGGEWAEFTAFYKNEVAGSVMTWSLGEERGATENIFVLPEWRRKGVAKAVVTEALKHLRAHGKKEATLGVFGDNGGALSLYLALGYRMMDTVLEFGWDL</sequence>
<dbReference type="OrthoDB" id="1897483at2"/>
<organism evidence="4 5">
    <name type="scientific">[Bacillus] enclensis</name>
    <dbReference type="NCBI Taxonomy" id="1402860"/>
    <lineage>
        <taxon>Bacteria</taxon>
        <taxon>Bacillati</taxon>
        <taxon>Bacillota</taxon>
        <taxon>Bacilli</taxon>
        <taxon>Bacillales</taxon>
        <taxon>Bacillaceae</taxon>
        <taxon>Rossellomorea</taxon>
    </lineage>
</organism>
<dbReference type="SUPFAM" id="SSF55729">
    <property type="entry name" value="Acyl-CoA N-acyltransferases (Nat)"/>
    <property type="match status" value="1"/>
</dbReference>
<evidence type="ECO:0000256" key="1">
    <source>
        <dbReference type="ARBA" id="ARBA00022679"/>
    </source>
</evidence>
<gene>
    <name evidence="4" type="ORF">GA0061094_0490</name>
</gene>
<name>A0A1C3Z8V2_9BACI</name>
<evidence type="ECO:0000256" key="2">
    <source>
        <dbReference type="ARBA" id="ARBA00023315"/>
    </source>
</evidence>
<keyword evidence="1 4" id="KW-0808">Transferase</keyword>
<proteinExistence type="predicted"/>
<dbReference type="Proteomes" id="UP000181997">
    <property type="component" value="Unassembled WGS sequence"/>
</dbReference>
<dbReference type="InterPro" id="IPR016181">
    <property type="entry name" value="Acyl_CoA_acyltransferase"/>
</dbReference>
<evidence type="ECO:0000313" key="5">
    <source>
        <dbReference type="Proteomes" id="UP000181997"/>
    </source>
</evidence>
<dbReference type="InterPro" id="IPR050680">
    <property type="entry name" value="YpeA/RimI_acetyltransf"/>
</dbReference>
<accession>A0A1C3Z8V2</accession>
<keyword evidence="2" id="KW-0012">Acyltransferase</keyword>
<dbReference type="InterPro" id="IPR000182">
    <property type="entry name" value="GNAT_dom"/>
</dbReference>
<dbReference type="CDD" id="cd04301">
    <property type="entry name" value="NAT_SF"/>
    <property type="match status" value="1"/>
</dbReference>
<keyword evidence="5" id="KW-1185">Reference proteome</keyword>
<dbReference type="PANTHER" id="PTHR43420">
    <property type="entry name" value="ACETYLTRANSFERASE"/>
    <property type="match status" value="1"/>
</dbReference>
<dbReference type="Gene3D" id="3.40.630.30">
    <property type="match status" value="1"/>
</dbReference>
<dbReference type="EMBL" id="FMAU01000001">
    <property type="protein sequence ID" value="SCB78678.1"/>
    <property type="molecule type" value="Genomic_DNA"/>
</dbReference>
<dbReference type="GO" id="GO:0016747">
    <property type="term" value="F:acyltransferase activity, transferring groups other than amino-acyl groups"/>
    <property type="evidence" value="ECO:0007669"/>
    <property type="project" value="InterPro"/>
</dbReference>
<protein>
    <submittedName>
        <fullName evidence="4">Acetyltransferase (GNAT) family protein</fullName>
    </submittedName>
</protein>
<feature type="domain" description="N-acetyltransferase" evidence="3">
    <location>
        <begin position="222"/>
        <end position="360"/>
    </location>
</feature>
<dbReference type="PROSITE" id="PS51186">
    <property type="entry name" value="GNAT"/>
    <property type="match status" value="1"/>
</dbReference>
<dbReference type="AlphaFoldDB" id="A0A1C3Z8V2"/>